<dbReference type="InterPro" id="IPR016117">
    <property type="entry name" value="ArgJ-like_dom_sf"/>
</dbReference>
<dbReference type="Proteomes" id="UP000233781">
    <property type="component" value="Unassembled WGS sequence"/>
</dbReference>
<dbReference type="Gene3D" id="3.60.70.12">
    <property type="entry name" value="L-amino peptidase D-ALA esterase/amidase"/>
    <property type="match status" value="1"/>
</dbReference>
<comment type="caution">
    <text evidence="2">The sequence shown here is derived from an EMBL/GenBank/DDBJ whole genome shotgun (WGS) entry which is preliminary data.</text>
</comment>
<gene>
    <name evidence="2" type="ORF">ATL31_2236</name>
</gene>
<dbReference type="RefSeq" id="WP_101395828.1">
    <property type="nucleotide sequence ID" value="NZ_PJNE01000001.1"/>
</dbReference>
<name>A0A2N3YKL5_9MICO</name>
<sequence length="345" mass="34407">MQPGRHNAITDVDGVLVGHVTRDEPGWLTGVTVVVPPPRTVGSVDVRGGGPGTRETDLLDPVNRVDAVDAVVLAGGSAFGLGAADGAADAAWAAGRGWPVGPGPDERVPIVPAAIVFDLGRAGSWRHHPSPADGAAAYRAAAPGPVTEGPVGAGTGTRAGGLRGGVGTASFVVEGGVTVAALVVVNAAGSAVAADGTLLGAAALVEGELAALPHPGPDAAAAHWRERAAEVAALRAGRATTLAVVATDATLTKAGCRRLATVAHDGMARALSPVHTEFDGDTVFALATGARPEPQRIDLFELHDAAARCVTRAIARAVAAGTSVDRSADGGLTIRSWRDTMTRAG</sequence>
<dbReference type="SUPFAM" id="SSF56266">
    <property type="entry name" value="DmpA/ArgJ-like"/>
    <property type="match status" value="1"/>
</dbReference>
<proteinExistence type="inferred from homology"/>
<organism evidence="2 3">
    <name type="scientific">Phycicoccus duodecadis</name>
    <dbReference type="NCBI Taxonomy" id="173053"/>
    <lineage>
        <taxon>Bacteria</taxon>
        <taxon>Bacillati</taxon>
        <taxon>Actinomycetota</taxon>
        <taxon>Actinomycetes</taxon>
        <taxon>Micrococcales</taxon>
        <taxon>Intrasporangiaceae</taxon>
        <taxon>Phycicoccus</taxon>
    </lineage>
</organism>
<protein>
    <submittedName>
        <fullName evidence="2">Putative pantetheine hydrolase</fullName>
    </submittedName>
</protein>
<dbReference type="CDD" id="cd02252">
    <property type="entry name" value="nylC_like"/>
    <property type="match status" value="1"/>
</dbReference>
<evidence type="ECO:0000313" key="3">
    <source>
        <dbReference type="Proteomes" id="UP000233781"/>
    </source>
</evidence>
<reference evidence="2 3" key="1">
    <citation type="submission" date="2017-12" db="EMBL/GenBank/DDBJ databases">
        <title>Sequencing the genomes of 1000 Actinobacteria strains.</title>
        <authorList>
            <person name="Klenk H.-P."/>
        </authorList>
    </citation>
    <scope>NUCLEOTIDE SEQUENCE [LARGE SCALE GENOMIC DNA]</scope>
    <source>
        <strain evidence="2 3">DSM 12806</strain>
    </source>
</reference>
<comment type="similarity">
    <text evidence="1">Belongs to the peptidase S58 family.</text>
</comment>
<dbReference type="OrthoDB" id="9808347at2"/>
<keyword evidence="3" id="KW-1185">Reference proteome</keyword>
<evidence type="ECO:0000313" key="2">
    <source>
        <dbReference type="EMBL" id="PKW27395.1"/>
    </source>
</evidence>
<dbReference type="InterPro" id="IPR005321">
    <property type="entry name" value="Peptidase_S58_DmpA"/>
</dbReference>
<dbReference type="PANTHER" id="PTHR36512:SF3">
    <property type="entry name" value="BLR5678 PROTEIN"/>
    <property type="match status" value="1"/>
</dbReference>
<dbReference type="GO" id="GO:0004177">
    <property type="term" value="F:aminopeptidase activity"/>
    <property type="evidence" value="ECO:0007669"/>
    <property type="project" value="TreeGrafter"/>
</dbReference>
<accession>A0A2N3YKL5</accession>
<dbReference type="EMBL" id="PJNE01000001">
    <property type="protein sequence ID" value="PKW27395.1"/>
    <property type="molecule type" value="Genomic_DNA"/>
</dbReference>
<evidence type="ECO:0000256" key="1">
    <source>
        <dbReference type="ARBA" id="ARBA00007068"/>
    </source>
</evidence>
<dbReference type="Pfam" id="PF03576">
    <property type="entry name" value="Peptidase_S58"/>
    <property type="match status" value="1"/>
</dbReference>
<dbReference type="PANTHER" id="PTHR36512">
    <property type="entry name" value="D-AMINOPEPTIDASE"/>
    <property type="match status" value="1"/>
</dbReference>
<keyword evidence="2" id="KW-0378">Hydrolase</keyword>
<dbReference type="AlphaFoldDB" id="A0A2N3YKL5"/>